<keyword evidence="2" id="KW-1185">Reference proteome</keyword>
<dbReference type="PROSITE" id="PS51257">
    <property type="entry name" value="PROKAR_LIPOPROTEIN"/>
    <property type="match status" value="1"/>
</dbReference>
<proteinExistence type="predicted"/>
<protein>
    <submittedName>
        <fullName evidence="1">Uncharacterized protein</fullName>
    </submittedName>
</protein>
<comment type="caution">
    <text evidence="1">The sequence shown here is derived from an EMBL/GenBank/DDBJ whole genome shotgun (WGS) entry which is preliminary data.</text>
</comment>
<evidence type="ECO:0000313" key="1">
    <source>
        <dbReference type="EMBL" id="MBB5043637.1"/>
    </source>
</evidence>
<gene>
    <name evidence="1" type="ORF">HNQ66_003047</name>
</gene>
<dbReference type="Proteomes" id="UP000535406">
    <property type="component" value="Unassembled WGS sequence"/>
</dbReference>
<evidence type="ECO:0000313" key="2">
    <source>
        <dbReference type="Proteomes" id="UP000535406"/>
    </source>
</evidence>
<reference evidence="1 2" key="1">
    <citation type="submission" date="2020-08" db="EMBL/GenBank/DDBJ databases">
        <title>Genomic Encyclopedia of Type Strains, Phase IV (KMG-IV): sequencing the most valuable type-strain genomes for metagenomic binning, comparative biology and taxonomic classification.</title>
        <authorList>
            <person name="Goeker M."/>
        </authorList>
    </citation>
    <scope>NUCLEOTIDE SEQUENCE [LARGE SCALE GENOMIC DNA]</scope>
    <source>
        <strain evidence="1 2">DSM 21319</strain>
    </source>
</reference>
<dbReference type="EMBL" id="JACHIK010000010">
    <property type="protein sequence ID" value="MBB5043637.1"/>
    <property type="molecule type" value="Genomic_DNA"/>
</dbReference>
<organism evidence="1 2">
    <name type="scientific">Shinella fusca</name>
    <dbReference type="NCBI Taxonomy" id="544480"/>
    <lineage>
        <taxon>Bacteria</taxon>
        <taxon>Pseudomonadati</taxon>
        <taxon>Pseudomonadota</taxon>
        <taxon>Alphaproteobacteria</taxon>
        <taxon>Hyphomicrobiales</taxon>
        <taxon>Rhizobiaceae</taxon>
        <taxon>Shinella</taxon>
    </lineage>
</organism>
<sequence length="123" mass="12454">MIAGRFLAGALCMLAAGCSSGDARMSALRADMAGRQAAAELAASRPDGTAGDRERARGYASAQKCIDQLQAHSRRVQATSMATRSALAAVSFAGPGGALAARSLAPVSGMALQSQGRYSVACY</sequence>
<dbReference type="RefSeq" id="WP_184145001.1">
    <property type="nucleotide sequence ID" value="NZ_JACHIK010000010.1"/>
</dbReference>
<name>A0A7W8DVI0_9HYPH</name>
<dbReference type="AlphaFoldDB" id="A0A7W8DVI0"/>
<accession>A0A7W8DVI0</accession>